<dbReference type="RefSeq" id="WP_218675309.1">
    <property type="nucleotide sequence ID" value="NZ_JABZFG010000004.1"/>
</dbReference>
<keyword evidence="6" id="KW-0175">Coiled coil</keyword>
<evidence type="ECO:0000313" key="9">
    <source>
        <dbReference type="Proteomes" id="UP000746160"/>
    </source>
</evidence>
<comment type="caution">
    <text evidence="8">The sequence shown here is derived from an EMBL/GenBank/DDBJ whole genome shotgun (WGS) entry which is preliminary data.</text>
</comment>
<dbReference type="EMBL" id="JABZFG010000004">
    <property type="protein sequence ID" value="MBW0602628.1"/>
    <property type="molecule type" value="Genomic_DNA"/>
</dbReference>
<keyword evidence="1 8" id="KW-0489">Methyltransferase</keyword>
<evidence type="ECO:0000256" key="4">
    <source>
        <dbReference type="ARBA" id="ARBA00022747"/>
    </source>
</evidence>
<keyword evidence="2" id="KW-0808">Transferase</keyword>
<dbReference type="PROSITE" id="PS00093">
    <property type="entry name" value="N4_MTASE"/>
    <property type="match status" value="1"/>
</dbReference>
<name>A0A9Q3L7Y7_9BACT</name>
<dbReference type="GO" id="GO:0015667">
    <property type="term" value="F:site-specific DNA-methyltransferase (cytosine-N4-specific) activity"/>
    <property type="evidence" value="ECO:0007669"/>
    <property type="project" value="InterPro"/>
</dbReference>
<keyword evidence="4" id="KW-0680">Restriction system</keyword>
<dbReference type="GO" id="GO:0008170">
    <property type="term" value="F:N-methyltransferase activity"/>
    <property type="evidence" value="ECO:0007669"/>
    <property type="project" value="InterPro"/>
</dbReference>
<reference evidence="8" key="1">
    <citation type="journal article" date="2021" name="Genes Genomics">
        <title>Comparative genomic analysis of Mycoplasma anatis strains.</title>
        <authorList>
            <person name="Zhou Q."/>
            <person name="Mai K."/>
            <person name="Yang D."/>
            <person name="Liu J."/>
            <person name="Yan Z."/>
            <person name="Luo C."/>
            <person name="Tan Y."/>
            <person name="Cao S."/>
            <person name="Zhou Q."/>
            <person name="Chen L."/>
            <person name="Chen F."/>
        </authorList>
    </citation>
    <scope>NUCLEOTIDE SEQUENCE</scope>
    <source>
        <strain evidence="8">DP07</strain>
    </source>
</reference>
<proteinExistence type="predicted"/>
<evidence type="ECO:0000256" key="5">
    <source>
        <dbReference type="ARBA" id="ARBA00023125"/>
    </source>
</evidence>
<dbReference type="GO" id="GO:0009307">
    <property type="term" value="P:DNA restriction-modification system"/>
    <property type="evidence" value="ECO:0007669"/>
    <property type="project" value="UniProtKB-KW"/>
</dbReference>
<evidence type="ECO:0000256" key="3">
    <source>
        <dbReference type="ARBA" id="ARBA00022691"/>
    </source>
</evidence>
<evidence type="ECO:0000256" key="6">
    <source>
        <dbReference type="SAM" id="Coils"/>
    </source>
</evidence>
<dbReference type="GO" id="GO:0032259">
    <property type="term" value="P:methylation"/>
    <property type="evidence" value="ECO:0007669"/>
    <property type="project" value="UniProtKB-KW"/>
</dbReference>
<sequence>MKLTNEEKEKINFNSYKKINSLNSYLAMFPLDLPVYFISKYSEENDLIVDNFSGRGSSLVAARTLKRNFIGNDLNPYAYVCSKFKTIKNITKEDILNQIDNLENEYLTWKNNYKIDFDNSIFKDIKIFFNLKTLTELFFIREKLGKNWLTNNELNNAILCFILSILHGSQRKDGNSIYLSVSMPNTISMSPNYVKNYIKNNNLTLTYRNVFELLRLRVNSGWDEVLETSENDLKIFYANSTEELNFIDDESVQMIFTSPPYLKVVNYTNSNWIRLWVLGYEKENLKNEIKLDDKHNFSAYCNFILTYLNNIYPKVKKNGYVFLVIGDVKDFELAKETWSIIKNQVKFELINIFEQEIEDNKKVLKMVKNKPKATKKDKILILRKY</sequence>
<keyword evidence="5" id="KW-0238">DNA-binding</keyword>
<dbReference type="AlphaFoldDB" id="A0A9Q3L7Y7"/>
<dbReference type="Pfam" id="PF01555">
    <property type="entry name" value="N6_N4_Mtase"/>
    <property type="match status" value="2"/>
</dbReference>
<protein>
    <submittedName>
        <fullName evidence="8">DNA methylase</fullName>
    </submittedName>
</protein>
<organism evidence="8 9">
    <name type="scientific">Mycoplasmopsis anatis</name>
    <dbReference type="NCBI Taxonomy" id="171279"/>
    <lineage>
        <taxon>Bacteria</taxon>
        <taxon>Bacillati</taxon>
        <taxon>Mycoplasmatota</taxon>
        <taxon>Mycoplasmoidales</taxon>
        <taxon>Metamycoplasmataceae</taxon>
        <taxon>Mycoplasmopsis</taxon>
    </lineage>
</organism>
<evidence type="ECO:0000256" key="1">
    <source>
        <dbReference type="ARBA" id="ARBA00022603"/>
    </source>
</evidence>
<dbReference type="GO" id="GO:0003677">
    <property type="term" value="F:DNA binding"/>
    <property type="evidence" value="ECO:0007669"/>
    <property type="project" value="UniProtKB-KW"/>
</dbReference>
<dbReference type="InterPro" id="IPR002941">
    <property type="entry name" value="DNA_methylase_N4/N6"/>
</dbReference>
<dbReference type="InterPro" id="IPR017985">
    <property type="entry name" value="MeTrfase_CN4_CS"/>
</dbReference>
<gene>
    <name evidence="8" type="ORF">MADP07_00351</name>
</gene>
<evidence type="ECO:0000313" key="8">
    <source>
        <dbReference type="EMBL" id="MBW0602628.1"/>
    </source>
</evidence>
<keyword evidence="3" id="KW-0949">S-adenosyl-L-methionine</keyword>
<feature type="coiled-coil region" evidence="6">
    <location>
        <begin position="85"/>
        <end position="112"/>
    </location>
</feature>
<feature type="domain" description="DNA methylase N-4/N-6" evidence="7">
    <location>
        <begin position="13"/>
        <end position="78"/>
    </location>
</feature>
<dbReference type="Proteomes" id="UP000746160">
    <property type="component" value="Unassembled WGS sequence"/>
</dbReference>
<evidence type="ECO:0000259" key="7">
    <source>
        <dbReference type="Pfam" id="PF01555"/>
    </source>
</evidence>
<evidence type="ECO:0000256" key="2">
    <source>
        <dbReference type="ARBA" id="ARBA00022679"/>
    </source>
</evidence>
<accession>A0A9Q3L7Y7</accession>
<feature type="domain" description="DNA methylase N-4/N-6" evidence="7">
    <location>
        <begin position="252"/>
        <end position="353"/>
    </location>
</feature>